<dbReference type="Gene3D" id="1.10.1200.10">
    <property type="entry name" value="ACP-like"/>
    <property type="match status" value="1"/>
</dbReference>
<dbReference type="PROSITE" id="PS50075">
    <property type="entry name" value="CARRIER"/>
    <property type="match status" value="1"/>
</dbReference>
<proteinExistence type="predicted"/>
<accession>A0A852TPK2</accession>
<evidence type="ECO:0000256" key="1">
    <source>
        <dbReference type="ARBA" id="ARBA00022450"/>
    </source>
</evidence>
<evidence type="ECO:0000313" key="5">
    <source>
        <dbReference type="Proteomes" id="UP000589036"/>
    </source>
</evidence>
<dbReference type="RefSeq" id="WP_179641631.1">
    <property type="nucleotide sequence ID" value="NZ_BAAAYY010000007.1"/>
</dbReference>
<dbReference type="InterPro" id="IPR036736">
    <property type="entry name" value="ACP-like_sf"/>
</dbReference>
<dbReference type="EMBL" id="JACCCC010000001">
    <property type="protein sequence ID" value="NYE45401.1"/>
    <property type="molecule type" value="Genomic_DNA"/>
</dbReference>
<keyword evidence="5" id="KW-1185">Reference proteome</keyword>
<dbReference type="InterPro" id="IPR006162">
    <property type="entry name" value="Ppantetheine_attach_site"/>
</dbReference>
<dbReference type="PROSITE" id="PS00012">
    <property type="entry name" value="PHOSPHOPANTETHEINE"/>
    <property type="match status" value="1"/>
</dbReference>
<dbReference type="Proteomes" id="UP000589036">
    <property type="component" value="Unassembled WGS sequence"/>
</dbReference>
<feature type="domain" description="Carrier" evidence="3">
    <location>
        <begin position="3"/>
        <end position="81"/>
    </location>
</feature>
<keyword evidence="1" id="KW-0596">Phosphopantetheine</keyword>
<organism evidence="4 5">
    <name type="scientific">Spinactinospora alkalitolerans</name>
    <dbReference type="NCBI Taxonomy" id="687207"/>
    <lineage>
        <taxon>Bacteria</taxon>
        <taxon>Bacillati</taxon>
        <taxon>Actinomycetota</taxon>
        <taxon>Actinomycetes</taxon>
        <taxon>Streptosporangiales</taxon>
        <taxon>Nocardiopsidaceae</taxon>
        <taxon>Spinactinospora</taxon>
    </lineage>
</organism>
<reference evidence="4 5" key="1">
    <citation type="submission" date="2020-07" db="EMBL/GenBank/DDBJ databases">
        <title>Sequencing the genomes of 1000 actinobacteria strains.</title>
        <authorList>
            <person name="Klenk H.-P."/>
        </authorList>
    </citation>
    <scope>NUCLEOTIDE SEQUENCE [LARGE SCALE GENOMIC DNA]</scope>
    <source>
        <strain evidence="4 5">CXB654</strain>
    </source>
</reference>
<dbReference type="InterPro" id="IPR009081">
    <property type="entry name" value="PP-bd_ACP"/>
</dbReference>
<gene>
    <name evidence="4" type="ORF">HDA32_000521</name>
</gene>
<evidence type="ECO:0000313" key="4">
    <source>
        <dbReference type="EMBL" id="NYE45401.1"/>
    </source>
</evidence>
<dbReference type="Pfam" id="PF00550">
    <property type="entry name" value="PP-binding"/>
    <property type="match status" value="1"/>
</dbReference>
<dbReference type="SUPFAM" id="SSF47336">
    <property type="entry name" value="ACP-like"/>
    <property type="match status" value="1"/>
</dbReference>
<sequence length="86" mass="8991">MSGFTIDDLRSIMATAVEVDEDVDLNGDIAGTAFDDLGYDSLAVMEVAAHVQRATGVRITDEAAGDLPTPGDMVAYVTNRLTAAEA</sequence>
<keyword evidence="2" id="KW-0597">Phosphoprotein</keyword>
<comment type="caution">
    <text evidence="4">The sequence shown here is derived from an EMBL/GenBank/DDBJ whole genome shotgun (WGS) entry which is preliminary data.</text>
</comment>
<dbReference type="AlphaFoldDB" id="A0A852TPK2"/>
<protein>
    <submittedName>
        <fullName evidence="4">Act minimal PKS acyl carrier protein</fullName>
    </submittedName>
</protein>
<evidence type="ECO:0000256" key="2">
    <source>
        <dbReference type="ARBA" id="ARBA00022553"/>
    </source>
</evidence>
<evidence type="ECO:0000259" key="3">
    <source>
        <dbReference type="PROSITE" id="PS50075"/>
    </source>
</evidence>
<name>A0A852TPK2_9ACTN</name>